<feature type="chain" id="PRO_5004785358" description="TonB-denpendent receptor" evidence="17">
    <location>
        <begin position="26"/>
        <end position="723"/>
    </location>
</feature>
<evidence type="ECO:0000256" key="1">
    <source>
        <dbReference type="ARBA" id="ARBA00004571"/>
    </source>
</evidence>
<dbReference type="PATRIC" id="fig|1123269.5.peg.2856"/>
<evidence type="ECO:0000256" key="14">
    <source>
        <dbReference type="PROSITE-ProRule" id="PRU01360"/>
    </source>
</evidence>
<dbReference type="PROSITE" id="PS01156">
    <property type="entry name" value="TONB_DEPENDENT_REC_2"/>
    <property type="match status" value="1"/>
</dbReference>
<comment type="subcellular location">
    <subcellularLocation>
        <location evidence="1 14">Cell outer membrane</location>
        <topology evidence="1 14">Multi-pass membrane protein</topology>
    </subcellularLocation>
</comment>
<dbReference type="AlphaFoldDB" id="W0ADK6"/>
<dbReference type="NCBIfam" id="TIGR01783">
    <property type="entry name" value="TonB-siderophor"/>
    <property type="match status" value="1"/>
</dbReference>
<gene>
    <name evidence="20" type="ORF">NX02_14640</name>
</gene>
<evidence type="ECO:0000256" key="15">
    <source>
        <dbReference type="PROSITE-ProRule" id="PRU10144"/>
    </source>
</evidence>
<dbReference type="eggNOG" id="COG4773">
    <property type="taxonomic scope" value="Bacteria"/>
</dbReference>
<dbReference type="GO" id="GO:0015344">
    <property type="term" value="F:siderophore uptake transmembrane transporter activity"/>
    <property type="evidence" value="ECO:0007669"/>
    <property type="project" value="TreeGrafter"/>
</dbReference>
<dbReference type="GO" id="GO:0038023">
    <property type="term" value="F:signaling receptor activity"/>
    <property type="evidence" value="ECO:0007669"/>
    <property type="project" value="InterPro"/>
</dbReference>
<dbReference type="GO" id="GO:0009279">
    <property type="term" value="C:cell outer membrane"/>
    <property type="evidence" value="ECO:0007669"/>
    <property type="project" value="UniProtKB-SubCell"/>
</dbReference>
<dbReference type="PROSITE" id="PS52016">
    <property type="entry name" value="TONB_DEPENDENT_REC_3"/>
    <property type="match status" value="1"/>
</dbReference>
<dbReference type="PANTHER" id="PTHR32552">
    <property type="entry name" value="FERRICHROME IRON RECEPTOR-RELATED"/>
    <property type="match status" value="1"/>
</dbReference>
<feature type="domain" description="TonB-dependent receptor plug" evidence="19">
    <location>
        <begin position="67"/>
        <end position="162"/>
    </location>
</feature>
<keyword evidence="11 14" id="KW-0472">Membrane</keyword>
<keyword evidence="12" id="KW-0675">Receptor</keyword>
<accession>W0ADK6</accession>
<dbReference type="RefSeq" id="WP_025292816.1">
    <property type="nucleotide sequence ID" value="NZ_CP006644.1"/>
</dbReference>
<keyword evidence="4 14" id="KW-1134">Transmembrane beta strand</keyword>
<evidence type="ECO:0000259" key="18">
    <source>
        <dbReference type="Pfam" id="PF00593"/>
    </source>
</evidence>
<dbReference type="HOGENOM" id="CLU_008287_22_0_5"/>
<evidence type="ECO:0000256" key="2">
    <source>
        <dbReference type="ARBA" id="ARBA00009810"/>
    </source>
</evidence>
<keyword evidence="9" id="KW-0406">Ion transport</keyword>
<keyword evidence="8" id="KW-0408">Iron</keyword>
<evidence type="ECO:0000256" key="13">
    <source>
        <dbReference type="ARBA" id="ARBA00023237"/>
    </source>
</evidence>
<organism evidence="20 21">
    <name type="scientific">Sphingomonas sanxanigenens DSM 19645 = NX02</name>
    <dbReference type="NCBI Taxonomy" id="1123269"/>
    <lineage>
        <taxon>Bacteria</taxon>
        <taxon>Pseudomonadati</taxon>
        <taxon>Pseudomonadota</taxon>
        <taxon>Alphaproteobacteria</taxon>
        <taxon>Sphingomonadales</taxon>
        <taxon>Sphingomonadaceae</taxon>
        <taxon>Sphingomonas</taxon>
    </lineage>
</organism>
<evidence type="ECO:0000256" key="8">
    <source>
        <dbReference type="ARBA" id="ARBA00023004"/>
    </source>
</evidence>
<evidence type="ECO:0000256" key="11">
    <source>
        <dbReference type="ARBA" id="ARBA00023136"/>
    </source>
</evidence>
<dbReference type="InterPro" id="IPR012910">
    <property type="entry name" value="Plug_dom"/>
</dbReference>
<evidence type="ECO:0000313" key="21">
    <source>
        <dbReference type="Proteomes" id="UP000018851"/>
    </source>
</evidence>
<dbReference type="SUPFAM" id="SSF56935">
    <property type="entry name" value="Porins"/>
    <property type="match status" value="1"/>
</dbReference>
<feature type="signal peptide" evidence="17">
    <location>
        <begin position="1"/>
        <end position="25"/>
    </location>
</feature>
<proteinExistence type="inferred from homology"/>
<dbReference type="Pfam" id="PF07715">
    <property type="entry name" value="Plug"/>
    <property type="match status" value="1"/>
</dbReference>
<feature type="short sequence motif" description="TonB C-terminal box" evidence="15">
    <location>
        <begin position="706"/>
        <end position="723"/>
    </location>
</feature>
<evidence type="ECO:0008006" key="22">
    <source>
        <dbReference type="Google" id="ProtNLM"/>
    </source>
</evidence>
<sequence>MSIAHTCFRALLVSSAALMPAAVHAQAAPAPAAADSGEIVVTAQRENRTQVIRGGQIGILGDKDAGDVPFSVKSYSETLILNQQPQTLGQVLENDPSVRTTYGFGNASEQFVIRGFALFGDDIGMNGLYGLTPRQLVAPELYQQVQVLNGATAFLNGAAPGGSGIGGSVNLITKQAGDQPLTRATANYTSTGHVGGSFDVARRLGDGSFGVRINGALRGGDVAIDDEYRRSVVIGASFDWRSDKARVFVDLAYQRVKVRNLRPTVGLAAGVTAIPRVPKSDHNYGQTFAYTDLRDIFGTVRAEYDLSDSAMLYASFGARDGYEDGVYDGITVTDIVTGAANGSASYIPRTDNNEAAQAGLRVKLDAGGITNEFNFGGSYIWQVNRNAFDFRTGFATNLYDTPQVAYPGRSFAGGNLDNPFPIQRNRLASAFASDTMGFLDDRILVTAGLRLQTIRVTRYAYATGAFESRYDEDAATPVIGVVVKPTDGLSIFANRIEALVQGDTAPNGANIINPGEAFPPFKSKQYEVGGKLSLGRFNMSVAAFQTERPSAYSVSTPIPGNPDAVTFGIFGEQRNRGIELSVDGEPVEGLRIIAGGSINDAKLRRTAGGLNEGNDAIGVPDYLANANVEWDLPFLPGTTLTGRVVRTGKQMVNPENTLELPGWTRFDLGARYVVPVAENPLTLRFNVDNVADKRYWSSAFGSFGTALLQGMPRTYKISASVDF</sequence>
<dbReference type="KEGG" id="ssan:NX02_14640"/>
<dbReference type="Gene3D" id="2.170.130.10">
    <property type="entry name" value="TonB-dependent receptor, plug domain"/>
    <property type="match status" value="1"/>
</dbReference>
<dbReference type="CDD" id="cd01347">
    <property type="entry name" value="ligand_gated_channel"/>
    <property type="match status" value="1"/>
</dbReference>
<keyword evidence="3 14" id="KW-0813">Transport</keyword>
<dbReference type="EMBL" id="CP006644">
    <property type="protein sequence ID" value="AHE54612.1"/>
    <property type="molecule type" value="Genomic_DNA"/>
</dbReference>
<keyword evidence="6 14" id="KW-0812">Transmembrane</keyword>
<evidence type="ECO:0000256" key="3">
    <source>
        <dbReference type="ARBA" id="ARBA00022448"/>
    </source>
</evidence>
<keyword evidence="5" id="KW-0410">Iron transport</keyword>
<dbReference type="PANTHER" id="PTHR32552:SF82">
    <property type="entry name" value="FCUA PROTEIN"/>
    <property type="match status" value="1"/>
</dbReference>
<dbReference type="InterPro" id="IPR000531">
    <property type="entry name" value="Beta-barrel_TonB"/>
</dbReference>
<dbReference type="OrthoDB" id="9760333at2"/>
<feature type="domain" description="TonB-dependent receptor-like beta-barrel" evidence="18">
    <location>
        <begin position="241"/>
        <end position="690"/>
    </location>
</feature>
<evidence type="ECO:0000256" key="6">
    <source>
        <dbReference type="ARBA" id="ARBA00022692"/>
    </source>
</evidence>
<protein>
    <recommendedName>
        <fullName evidence="22">TonB-denpendent receptor</fullName>
    </recommendedName>
</protein>
<evidence type="ECO:0000256" key="16">
    <source>
        <dbReference type="RuleBase" id="RU003357"/>
    </source>
</evidence>
<evidence type="ECO:0000256" key="10">
    <source>
        <dbReference type="ARBA" id="ARBA00023077"/>
    </source>
</evidence>
<keyword evidence="13 14" id="KW-0998">Cell outer membrane</keyword>
<evidence type="ECO:0000256" key="17">
    <source>
        <dbReference type="SAM" id="SignalP"/>
    </source>
</evidence>
<keyword evidence="7 17" id="KW-0732">Signal</keyword>
<keyword evidence="10 16" id="KW-0798">TonB box</keyword>
<evidence type="ECO:0000256" key="7">
    <source>
        <dbReference type="ARBA" id="ARBA00022729"/>
    </source>
</evidence>
<reference evidence="20 21" key="1">
    <citation type="submission" date="2013-07" db="EMBL/GenBank/DDBJ databases">
        <title>Completed genome of Sphingomonas sanxanigenens NX02.</title>
        <authorList>
            <person name="Ma T."/>
            <person name="Huang H."/>
            <person name="Wu M."/>
            <person name="Li X."/>
            <person name="Li G."/>
        </authorList>
    </citation>
    <scope>NUCLEOTIDE SEQUENCE [LARGE SCALE GENOMIC DNA]</scope>
    <source>
        <strain evidence="20 21">NX02</strain>
    </source>
</reference>
<dbReference type="InterPro" id="IPR039426">
    <property type="entry name" value="TonB-dep_rcpt-like"/>
</dbReference>
<evidence type="ECO:0000256" key="9">
    <source>
        <dbReference type="ARBA" id="ARBA00023065"/>
    </source>
</evidence>
<dbReference type="InterPro" id="IPR036942">
    <property type="entry name" value="Beta-barrel_TonB_sf"/>
</dbReference>
<dbReference type="InterPro" id="IPR010917">
    <property type="entry name" value="TonB_rcpt_CS"/>
</dbReference>
<dbReference type="Pfam" id="PF00593">
    <property type="entry name" value="TonB_dep_Rec_b-barrel"/>
    <property type="match status" value="1"/>
</dbReference>
<dbReference type="Gene3D" id="2.40.170.20">
    <property type="entry name" value="TonB-dependent receptor, beta-barrel domain"/>
    <property type="match status" value="1"/>
</dbReference>
<dbReference type="InterPro" id="IPR037066">
    <property type="entry name" value="Plug_dom_sf"/>
</dbReference>
<evidence type="ECO:0000259" key="19">
    <source>
        <dbReference type="Pfam" id="PF07715"/>
    </source>
</evidence>
<dbReference type="Proteomes" id="UP000018851">
    <property type="component" value="Chromosome"/>
</dbReference>
<evidence type="ECO:0000313" key="20">
    <source>
        <dbReference type="EMBL" id="AHE54612.1"/>
    </source>
</evidence>
<evidence type="ECO:0000256" key="12">
    <source>
        <dbReference type="ARBA" id="ARBA00023170"/>
    </source>
</evidence>
<comment type="similarity">
    <text evidence="2 14 16">Belongs to the TonB-dependent receptor family.</text>
</comment>
<evidence type="ECO:0000256" key="5">
    <source>
        <dbReference type="ARBA" id="ARBA00022496"/>
    </source>
</evidence>
<evidence type="ECO:0000256" key="4">
    <source>
        <dbReference type="ARBA" id="ARBA00022452"/>
    </source>
</evidence>
<dbReference type="GO" id="GO:0015891">
    <property type="term" value="P:siderophore transport"/>
    <property type="evidence" value="ECO:0007669"/>
    <property type="project" value="InterPro"/>
</dbReference>
<name>W0ADK6_9SPHN</name>
<keyword evidence="21" id="KW-1185">Reference proteome</keyword>
<dbReference type="STRING" id="1123269.NX02_14640"/>
<dbReference type="InterPro" id="IPR010105">
    <property type="entry name" value="TonB_sidphr_rcpt"/>
</dbReference>